<dbReference type="Gene3D" id="3.30.460.10">
    <property type="entry name" value="Beta Polymerase, domain 2"/>
    <property type="match status" value="1"/>
</dbReference>
<evidence type="ECO:0000313" key="15">
    <source>
        <dbReference type="EMBL" id="CZE47368.1"/>
    </source>
</evidence>
<comment type="pathway">
    <text evidence="2 12">Cofactor biosynthesis; NAD(+) biosynthesis; deamido-NAD(+) from nicotinate D-ribonucleotide: step 1/1.</text>
</comment>
<dbReference type="InterPro" id="IPR004394">
    <property type="entry name" value="Iojap/RsfS/C7orf30"/>
</dbReference>
<dbReference type="Proteomes" id="UP000069632">
    <property type="component" value="Unassembled WGS sequence"/>
</dbReference>
<reference evidence="15 16" key="1">
    <citation type="submission" date="2016-02" db="EMBL/GenBank/DDBJ databases">
        <authorList>
            <consortium name="Pathogen Informatics"/>
        </authorList>
    </citation>
    <scope>NUCLEOTIDE SEQUENCE [LARGE SCALE GENOMIC DNA]</scope>
    <source>
        <strain evidence="15 16">RC20</strain>
    </source>
</reference>
<evidence type="ECO:0000256" key="12">
    <source>
        <dbReference type="HAMAP-Rule" id="MF_00244"/>
    </source>
</evidence>
<dbReference type="NCBIfam" id="TIGR00482">
    <property type="entry name" value="nicotinate (nicotinamide) nucleotide adenylyltransferase"/>
    <property type="match status" value="1"/>
</dbReference>
<dbReference type="EC" id="2.7.7.18" evidence="12"/>
<gene>
    <name evidence="12 15" type="primary">nadD</name>
    <name evidence="13" type="synonym">rsfS</name>
    <name evidence="15" type="ORF">ERS672216_00845</name>
</gene>
<evidence type="ECO:0000256" key="8">
    <source>
        <dbReference type="ARBA" id="ARBA00022741"/>
    </source>
</evidence>
<comment type="function">
    <text evidence="1 12">Catalyzes the reversible adenylation of nicotinate mononucleotide (NaMN) to nicotinic acid adenine dinucleotide (NaAD).</text>
</comment>
<comment type="similarity">
    <text evidence="4 13">Belongs to the Iojap/RsfS family.</text>
</comment>
<dbReference type="SUPFAM" id="SSF52374">
    <property type="entry name" value="Nucleotidylyl transferase"/>
    <property type="match status" value="1"/>
</dbReference>
<dbReference type="NCBIfam" id="TIGR00090">
    <property type="entry name" value="rsfS_iojap_ybeB"/>
    <property type="match status" value="1"/>
</dbReference>
<protein>
    <recommendedName>
        <fullName evidence="12 13">Multifunctional fusion protein</fullName>
    </recommendedName>
    <domain>
        <recommendedName>
            <fullName evidence="12">Probable nicotinate-nucleotide adenylyltransferase</fullName>
            <ecNumber evidence="12">2.7.7.18</ecNumber>
        </recommendedName>
        <alternativeName>
            <fullName evidence="12">Deamido-NAD(+) diphosphorylase</fullName>
        </alternativeName>
        <alternativeName>
            <fullName evidence="12">Deamido-NAD(+) pyrophosphorylase</fullName>
        </alternativeName>
        <alternativeName>
            <fullName evidence="12">Nicotinate mononucleotide adenylyltransferase</fullName>
            <shortName evidence="12">NaMN adenylyltransferase</shortName>
        </alternativeName>
    </domain>
    <domain>
        <recommendedName>
            <fullName evidence="13">Ribosomal silencing factor RsfS</fullName>
        </recommendedName>
    </domain>
</protein>
<dbReference type="InterPro" id="IPR043519">
    <property type="entry name" value="NT_sf"/>
</dbReference>
<organism evidence="15 16">
    <name type="scientific">Campylobacter geochelonis</name>
    <dbReference type="NCBI Taxonomy" id="1780362"/>
    <lineage>
        <taxon>Bacteria</taxon>
        <taxon>Pseudomonadati</taxon>
        <taxon>Campylobacterota</taxon>
        <taxon>Epsilonproteobacteria</taxon>
        <taxon>Campylobacterales</taxon>
        <taxon>Campylobacteraceae</taxon>
        <taxon>Campylobacter</taxon>
    </lineage>
</organism>
<dbReference type="InterPro" id="IPR014729">
    <property type="entry name" value="Rossmann-like_a/b/a_fold"/>
</dbReference>
<dbReference type="PANTHER" id="PTHR39321:SF3">
    <property type="entry name" value="PHOSPHOPANTETHEINE ADENYLYLTRANSFERASE"/>
    <property type="match status" value="1"/>
</dbReference>
<keyword evidence="13" id="KW-0678">Repressor</keyword>
<comment type="function">
    <text evidence="13">Functions as a ribosomal silencing factor. Interacts with ribosomal protein uL14 (rplN), blocking formation of intersubunit bridge B8. Prevents association of the 30S and 50S ribosomal subunits and the formation of functional ribosomes, thus repressing translation.</text>
</comment>
<dbReference type="PANTHER" id="PTHR39321">
    <property type="entry name" value="NICOTINATE-NUCLEOTIDE ADENYLYLTRANSFERASE-RELATED"/>
    <property type="match status" value="1"/>
</dbReference>
<dbReference type="CDD" id="cd02165">
    <property type="entry name" value="NMNAT"/>
    <property type="match status" value="1"/>
</dbReference>
<evidence type="ECO:0000259" key="14">
    <source>
        <dbReference type="Pfam" id="PF01467"/>
    </source>
</evidence>
<dbReference type="OrthoDB" id="5295945at2"/>
<dbReference type="GO" id="GO:0090071">
    <property type="term" value="P:negative regulation of ribosome biogenesis"/>
    <property type="evidence" value="ECO:0007669"/>
    <property type="project" value="UniProtKB-UniRule"/>
</dbReference>
<evidence type="ECO:0000256" key="2">
    <source>
        <dbReference type="ARBA" id="ARBA00005019"/>
    </source>
</evidence>
<name>A0A128EGG5_9BACT</name>
<dbReference type="GO" id="GO:0005737">
    <property type="term" value="C:cytoplasm"/>
    <property type="evidence" value="ECO:0007669"/>
    <property type="project" value="UniProtKB-SubCell"/>
</dbReference>
<dbReference type="HAMAP" id="MF_01477">
    <property type="entry name" value="Iojap_RsfS"/>
    <property type="match status" value="1"/>
</dbReference>
<sequence length="287" mass="33231">MKIALYGGSFDPPHLGHDGVVKVVLANLVIDKLIIMPTFINPFKSDFCAPPELRLKWVKKIWQNLDKVEICDYEILQNRPVPSIESVLWLKKKYDIEKLYLIIGADHLSSLHLWDEFERLKNLVKFVVIARDGIKIPPNLQKIDLNVNISSTKIRNLISEDGILPQIRESVIKFYQGLKMEKRVKAITELLDTKKAENIEVIDMSEKEYMAKFVIIATTLTGRHALSLVDDLKGVLKPFKEKFLNIESSDEWSVIDLGDIIVHLMSETYREKYNIEEFLEKLKKEQI</sequence>
<keyword evidence="5 12" id="KW-0662">Pyridine nucleotide biosynthesis</keyword>
<dbReference type="InterPro" id="IPR004821">
    <property type="entry name" value="Cyt_trans-like"/>
</dbReference>
<keyword evidence="13" id="KW-0963">Cytoplasm</keyword>
<comment type="catalytic activity">
    <reaction evidence="11 12">
        <text>nicotinate beta-D-ribonucleotide + ATP + H(+) = deamido-NAD(+) + diphosphate</text>
        <dbReference type="Rhea" id="RHEA:22860"/>
        <dbReference type="ChEBI" id="CHEBI:15378"/>
        <dbReference type="ChEBI" id="CHEBI:30616"/>
        <dbReference type="ChEBI" id="CHEBI:33019"/>
        <dbReference type="ChEBI" id="CHEBI:57502"/>
        <dbReference type="ChEBI" id="CHEBI:58437"/>
        <dbReference type="EC" id="2.7.7.18"/>
    </reaction>
</comment>
<evidence type="ECO:0000256" key="4">
    <source>
        <dbReference type="ARBA" id="ARBA00010574"/>
    </source>
</evidence>
<dbReference type="AlphaFoldDB" id="A0A128EGG5"/>
<accession>A0A128EGG5</accession>
<dbReference type="SUPFAM" id="SSF81301">
    <property type="entry name" value="Nucleotidyltransferase"/>
    <property type="match status" value="1"/>
</dbReference>
<dbReference type="UniPathway" id="UPA00253">
    <property type="reaction ID" value="UER00332"/>
</dbReference>
<evidence type="ECO:0000256" key="7">
    <source>
        <dbReference type="ARBA" id="ARBA00022695"/>
    </source>
</evidence>
<dbReference type="GO" id="GO:0017148">
    <property type="term" value="P:negative regulation of translation"/>
    <property type="evidence" value="ECO:0007669"/>
    <property type="project" value="UniProtKB-UniRule"/>
</dbReference>
<evidence type="ECO:0000256" key="3">
    <source>
        <dbReference type="ARBA" id="ARBA00009014"/>
    </source>
</evidence>
<dbReference type="GO" id="GO:0005524">
    <property type="term" value="F:ATP binding"/>
    <property type="evidence" value="ECO:0007669"/>
    <property type="project" value="UniProtKB-KW"/>
</dbReference>
<evidence type="ECO:0000256" key="5">
    <source>
        <dbReference type="ARBA" id="ARBA00022642"/>
    </source>
</evidence>
<evidence type="ECO:0000256" key="9">
    <source>
        <dbReference type="ARBA" id="ARBA00022840"/>
    </source>
</evidence>
<proteinExistence type="inferred from homology"/>
<evidence type="ECO:0000256" key="13">
    <source>
        <dbReference type="HAMAP-Rule" id="MF_01477"/>
    </source>
</evidence>
<evidence type="ECO:0000313" key="16">
    <source>
        <dbReference type="Proteomes" id="UP000069632"/>
    </source>
</evidence>
<keyword evidence="8 12" id="KW-0547">Nucleotide-binding</keyword>
<dbReference type="EMBL" id="FIZP01000003">
    <property type="protein sequence ID" value="CZE47368.1"/>
    <property type="molecule type" value="Genomic_DNA"/>
</dbReference>
<keyword evidence="9 12" id="KW-0067">ATP-binding</keyword>
<feature type="domain" description="Cytidyltransferase-like" evidence="14">
    <location>
        <begin position="5"/>
        <end position="156"/>
    </location>
</feature>
<comment type="subcellular location">
    <subcellularLocation>
        <location evidence="13">Cytoplasm</location>
    </subcellularLocation>
</comment>
<evidence type="ECO:0000256" key="6">
    <source>
        <dbReference type="ARBA" id="ARBA00022679"/>
    </source>
</evidence>
<keyword evidence="13" id="KW-0810">Translation regulation</keyword>
<dbReference type="GO" id="GO:0009435">
    <property type="term" value="P:NAD+ biosynthetic process"/>
    <property type="evidence" value="ECO:0007669"/>
    <property type="project" value="UniProtKB-UniRule"/>
</dbReference>
<dbReference type="Gene3D" id="3.40.50.620">
    <property type="entry name" value="HUPs"/>
    <property type="match status" value="1"/>
</dbReference>
<comment type="subunit">
    <text evidence="13">Interacts with ribosomal protein uL14 (rplN).</text>
</comment>
<evidence type="ECO:0000256" key="1">
    <source>
        <dbReference type="ARBA" id="ARBA00002324"/>
    </source>
</evidence>
<dbReference type="InterPro" id="IPR005248">
    <property type="entry name" value="NadD/NMNAT"/>
</dbReference>
<keyword evidence="7 12" id="KW-0548">Nucleotidyltransferase</keyword>
<dbReference type="Pfam" id="PF02410">
    <property type="entry name" value="RsfS"/>
    <property type="match status" value="1"/>
</dbReference>
<keyword evidence="6 12" id="KW-0808">Transferase</keyword>
<dbReference type="HAMAP" id="MF_00244">
    <property type="entry name" value="NaMN_adenylyltr"/>
    <property type="match status" value="1"/>
</dbReference>
<dbReference type="GO" id="GO:0042256">
    <property type="term" value="P:cytosolic ribosome assembly"/>
    <property type="evidence" value="ECO:0007669"/>
    <property type="project" value="UniProtKB-UniRule"/>
</dbReference>
<keyword evidence="16" id="KW-1185">Reference proteome</keyword>
<comment type="similarity">
    <text evidence="3 12">Belongs to the NadD family.</text>
</comment>
<dbReference type="GO" id="GO:0004515">
    <property type="term" value="F:nicotinate-nucleotide adenylyltransferase activity"/>
    <property type="evidence" value="ECO:0007669"/>
    <property type="project" value="UniProtKB-UniRule"/>
</dbReference>
<keyword evidence="10 12" id="KW-0520">NAD</keyword>
<evidence type="ECO:0000256" key="11">
    <source>
        <dbReference type="ARBA" id="ARBA00048721"/>
    </source>
</evidence>
<dbReference type="Pfam" id="PF01467">
    <property type="entry name" value="CTP_transf_like"/>
    <property type="match status" value="1"/>
</dbReference>
<evidence type="ECO:0000256" key="10">
    <source>
        <dbReference type="ARBA" id="ARBA00023027"/>
    </source>
</evidence>